<dbReference type="PANTHER" id="PTHR35802">
    <property type="entry name" value="PROTEASE SYNTHASE AND SPORULATION PROTEIN PAI 2"/>
    <property type="match status" value="1"/>
</dbReference>
<dbReference type="InterPro" id="IPR012349">
    <property type="entry name" value="Split_barrel_FMN-bd"/>
</dbReference>
<dbReference type="SUPFAM" id="SSF50475">
    <property type="entry name" value="FMN-binding split barrel"/>
    <property type="match status" value="1"/>
</dbReference>
<dbReference type="PANTHER" id="PTHR35802:SF1">
    <property type="entry name" value="PROTEASE SYNTHASE AND SPORULATION PROTEIN PAI 2"/>
    <property type="match status" value="1"/>
</dbReference>
<sequence>MVRAHPLATLTTNATPVPHATHLPLVIPPDTDLLLSDGPQDLRGHRLIGHLNRANPHWAALAEAADGTPALAIFSGPGSYLSPTVYRRVPAAPTWNFVSVHIRGTLRVLPQGQETLDVVRRTVEELEGRFGLGWDMTDSLDYFRRIVPGVGAFELHVEQVDGMFKLSQEQPEEVRDRAVQHFGPGSKGAHPELSCWMARAAAGHIRTHGGEL</sequence>
<gene>
    <name evidence="1" type="primary">orf7</name>
</gene>
<dbReference type="Pfam" id="PF04299">
    <property type="entry name" value="FMN_bind_2"/>
    <property type="match status" value="1"/>
</dbReference>
<protein>
    <submittedName>
        <fullName evidence="1">Putative transcriptional repressor</fullName>
    </submittedName>
</protein>
<reference evidence="1" key="1">
    <citation type="journal article" date="2017" name="Front. Microbiol.">
        <title>Streptomyces argillaceus involved in the biosynthesis of pyridine and piperidine alkaloids argimycins P.</title>
        <authorList>
            <person name="Ye S."/>
            <person name="Molloy B."/>
            <person name="Brana A.F."/>
            <person name="Zabala D."/>
            <person name="Olano C."/>
            <person name="Cortes J."/>
            <person name="Moris F."/>
            <person name="Salas J.A."/>
            <person name="Mendez C."/>
        </authorList>
    </citation>
    <scope>NUCLEOTIDE SEQUENCE</scope>
    <source>
        <strain evidence="1">ATCC 12956</strain>
    </source>
</reference>
<dbReference type="InterPro" id="IPR007396">
    <property type="entry name" value="TR_PAI2-type"/>
</dbReference>
<accession>A0A1M4NEJ8</accession>
<evidence type="ECO:0000313" key="1">
    <source>
        <dbReference type="EMBL" id="SCO70317.1"/>
    </source>
</evidence>
<proteinExistence type="predicted"/>
<dbReference type="PIRSF" id="PIRSF010372">
    <property type="entry name" value="PaiB"/>
    <property type="match status" value="1"/>
</dbReference>
<dbReference type="Gene3D" id="2.30.110.10">
    <property type="entry name" value="Electron Transport, Fmn-binding Protein, Chain A"/>
    <property type="match status" value="1"/>
</dbReference>
<name>A0A1M4NEJ8_STRAA</name>
<organism evidence="1">
    <name type="scientific">Streptomyces argillaceus</name>
    <dbReference type="NCBI Taxonomy" id="41951"/>
    <lineage>
        <taxon>Bacteria</taxon>
        <taxon>Bacillati</taxon>
        <taxon>Actinomycetota</taxon>
        <taxon>Actinomycetes</taxon>
        <taxon>Kitasatosporales</taxon>
        <taxon>Streptomycetaceae</taxon>
        <taxon>Streptomyces</taxon>
    </lineage>
</organism>
<dbReference type="AlphaFoldDB" id="A0A1M4NEJ8"/>
<dbReference type="EMBL" id="LT615255">
    <property type="protein sequence ID" value="SCO70317.1"/>
    <property type="molecule type" value="Genomic_DNA"/>
</dbReference>